<sequence>MLASSIWWSLLLVRCATALAHPRDIRPMDRLEARQAQPKPPPSFYARIMPLGASIVFGVGSSTGTGFRKPLRDTMRQDGWNVNMNVEAHSGYHIHEMFNEVDKSIKSQPNIIVMNLGTNDGNNNVNISTAHERYSALFNKLQDQIPGVTIVVSTLLPKTGNRDVLNNQLRNITTTRRLQGQKIVLTDVDVPTGWFTADHISSDGIHPHDEGHRRLAALFYRGIREAWNANMINPPADTGMSDEPGNGGGGGNTCEKQFGDEQGPRNTQTGAAGVDDGIYSHSSQSQGITWTYNGGAAGTNYTFARLTEPFGKHDFVHINPVSSGGTPELGYYKVYPATGQGGWGGGGSPKEVRLADGCIFRGVRFADVNADGLDDMLCVGLSGDTYVSINKGNYQFDGPRLWKSNVGSAQDRVRLADIDGDGRADYCVLANNGDISCWRNGGQGDLADYWQELGVVFTGKNMGDLNGVRFADINGDGRDDWLWVDDFGRITTWTNNRGCTKGTLAPLWRVAATSPTHGGMGQNVGRANIHVVNVFNSPSAFGLGGRGDYVWVEKQSSGNLNFRVWKNTGGGATQQKADGSRYCKMKDRPNNAEDFLWISTDGVIRIYESLGGVFPVNSPWWGPNYIFWRAIDYAGHNIDRRDLHLADWDGDGLCDIIYVNPDTGLMDGLWLNKFKTTNNLNTANNWVRVNNAGPRGGNTPCPEKRGVGIYDLAVRFADIDGNGHSDYLCIEKNGRTWGYLNNGASGLTYVSQFKRTENLDRANFRYVDVDGDGRADLVWTDKFNGDARVWRNRGRIQSGESAFTWDDKGRLYQGQAQGSCEHFPDLDGDGRADLHILQSVENTAQTWFNVCPVGGPVSNGDDADTFTTPKIGILSVAAWTPGVYPMR</sequence>
<evidence type="ECO:0000256" key="3">
    <source>
        <dbReference type="SAM" id="SignalP"/>
    </source>
</evidence>
<keyword evidence="6" id="KW-1185">Reference proteome</keyword>
<evidence type="ECO:0000313" key="5">
    <source>
        <dbReference type="EMBL" id="KAK4194246.1"/>
    </source>
</evidence>
<dbReference type="PANTHER" id="PTHR30383">
    <property type="entry name" value="THIOESTERASE 1/PROTEASE 1/LYSOPHOSPHOLIPASE L1"/>
    <property type="match status" value="1"/>
</dbReference>
<dbReference type="SUPFAM" id="SSF69318">
    <property type="entry name" value="Integrin alpha N-terminal domain"/>
    <property type="match status" value="1"/>
</dbReference>
<comment type="caution">
    <text evidence="5">The sequence shown here is derived from an EMBL/GenBank/DDBJ whole genome shotgun (WGS) entry which is preliminary data.</text>
</comment>
<dbReference type="InterPro" id="IPR036514">
    <property type="entry name" value="SGNH_hydro_sf"/>
</dbReference>
<evidence type="ECO:0000256" key="2">
    <source>
        <dbReference type="SAM" id="MobiDB-lite"/>
    </source>
</evidence>
<dbReference type="GO" id="GO:0004622">
    <property type="term" value="F:phosphatidylcholine lysophospholipase activity"/>
    <property type="evidence" value="ECO:0007669"/>
    <property type="project" value="TreeGrafter"/>
</dbReference>
<name>A0AAN6X5W8_9PEZI</name>
<dbReference type="InterPro" id="IPR013830">
    <property type="entry name" value="SGNH_hydro"/>
</dbReference>
<feature type="region of interest" description="Disordered" evidence="2">
    <location>
        <begin position="233"/>
        <end position="276"/>
    </location>
</feature>
<reference evidence="5" key="1">
    <citation type="journal article" date="2023" name="Mol. Phylogenet. Evol.">
        <title>Genome-scale phylogeny and comparative genomics of the fungal order Sordariales.</title>
        <authorList>
            <person name="Hensen N."/>
            <person name="Bonometti L."/>
            <person name="Westerberg I."/>
            <person name="Brannstrom I.O."/>
            <person name="Guillou S."/>
            <person name="Cros-Aarteil S."/>
            <person name="Calhoun S."/>
            <person name="Haridas S."/>
            <person name="Kuo A."/>
            <person name="Mondo S."/>
            <person name="Pangilinan J."/>
            <person name="Riley R."/>
            <person name="LaButti K."/>
            <person name="Andreopoulos B."/>
            <person name="Lipzen A."/>
            <person name="Chen C."/>
            <person name="Yan M."/>
            <person name="Daum C."/>
            <person name="Ng V."/>
            <person name="Clum A."/>
            <person name="Steindorff A."/>
            <person name="Ohm R.A."/>
            <person name="Martin F."/>
            <person name="Silar P."/>
            <person name="Natvig D.O."/>
            <person name="Lalanne C."/>
            <person name="Gautier V."/>
            <person name="Ament-Velasquez S.L."/>
            <person name="Kruys A."/>
            <person name="Hutchinson M.I."/>
            <person name="Powell A.J."/>
            <person name="Barry K."/>
            <person name="Miller A.N."/>
            <person name="Grigoriev I.V."/>
            <person name="Debuchy R."/>
            <person name="Gladieux P."/>
            <person name="Hiltunen Thoren M."/>
            <person name="Johannesson H."/>
        </authorList>
    </citation>
    <scope>NUCLEOTIDE SEQUENCE</scope>
    <source>
        <strain evidence="5">CBS 315.58</strain>
    </source>
</reference>
<gene>
    <name evidence="5" type="ORF">QBC40DRAFT_320847</name>
</gene>
<dbReference type="SUPFAM" id="SSF52266">
    <property type="entry name" value="SGNH hydrolase"/>
    <property type="match status" value="1"/>
</dbReference>
<feature type="chain" id="PRO_5042898135" evidence="3">
    <location>
        <begin position="19"/>
        <end position="887"/>
    </location>
</feature>
<organism evidence="5 6">
    <name type="scientific">Triangularia verruculosa</name>
    <dbReference type="NCBI Taxonomy" id="2587418"/>
    <lineage>
        <taxon>Eukaryota</taxon>
        <taxon>Fungi</taxon>
        <taxon>Dikarya</taxon>
        <taxon>Ascomycota</taxon>
        <taxon>Pezizomycotina</taxon>
        <taxon>Sordariomycetes</taxon>
        <taxon>Sordariomycetidae</taxon>
        <taxon>Sordariales</taxon>
        <taxon>Podosporaceae</taxon>
        <taxon>Triangularia</taxon>
    </lineage>
</organism>
<dbReference type="Gene3D" id="3.40.50.1110">
    <property type="entry name" value="SGNH hydrolase"/>
    <property type="match status" value="1"/>
</dbReference>
<accession>A0AAN6X5W8</accession>
<dbReference type="Pfam" id="PF13472">
    <property type="entry name" value="Lipase_GDSL_2"/>
    <property type="match status" value="1"/>
</dbReference>
<proteinExistence type="predicted"/>
<dbReference type="Pfam" id="PF13517">
    <property type="entry name" value="FG-GAP_3"/>
    <property type="match status" value="2"/>
</dbReference>
<dbReference type="EMBL" id="MU864079">
    <property type="protein sequence ID" value="KAK4194246.1"/>
    <property type="molecule type" value="Genomic_DNA"/>
</dbReference>
<feature type="domain" description="SGNH hydrolase-type esterase" evidence="4">
    <location>
        <begin position="51"/>
        <end position="214"/>
    </location>
</feature>
<reference evidence="5" key="2">
    <citation type="submission" date="2023-05" db="EMBL/GenBank/DDBJ databases">
        <authorList>
            <consortium name="Lawrence Berkeley National Laboratory"/>
            <person name="Steindorff A."/>
            <person name="Hensen N."/>
            <person name="Bonometti L."/>
            <person name="Westerberg I."/>
            <person name="Brannstrom I.O."/>
            <person name="Guillou S."/>
            <person name="Cros-Aarteil S."/>
            <person name="Calhoun S."/>
            <person name="Haridas S."/>
            <person name="Kuo A."/>
            <person name="Mondo S."/>
            <person name="Pangilinan J."/>
            <person name="Riley R."/>
            <person name="Labutti K."/>
            <person name="Andreopoulos B."/>
            <person name="Lipzen A."/>
            <person name="Chen C."/>
            <person name="Yanf M."/>
            <person name="Daum C."/>
            <person name="Ng V."/>
            <person name="Clum A."/>
            <person name="Ohm R."/>
            <person name="Martin F."/>
            <person name="Silar P."/>
            <person name="Natvig D."/>
            <person name="Lalanne C."/>
            <person name="Gautier V."/>
            <person name="Ament-Velasquez S.L."/>
            <person name="Kruys A."/>
            <person name="Hutchinson M.I."/>
            <person name="Powell A.J."/>
            <person name="Barry K."/>
            <person name="Miller A.N."/>
            <person name="Grigoriev I.V."/>
            <person name="Debuchy R."/>
            <person name="Gladieux P."/>
            <person name="Thoren M.H."/>
            <person name="Johannesson H."/>
        </authorList>
    </citation>
    <scope>NUCLEOTIDE SEQUENCE</scope>
    <source>
        <strain evidence="5">CBS 315.58</strain>
    </source>
</reference>
<dbReference type="Proteomes" id="UP001303160">
    <property type="component" value="Unassembled WGS sequence"/>
</dbReference>
<evidence type="ECO:0000313" key="6">
    <source>
        <dbReference type="Proteomes" id="UP001303160"/>
    </source>
</evidence>
<feature type="signal peptide" evidence="3">
    <location>
        <begin position="1"/>
        <end position="18"/>
    </location>
</feature>
<keyword evidence="1 3" id="KW-0732">Signal</keyword>
<dbReference type="AlphaFoldDB" id="A0AAN6X5W8"/>
<evidence type="ECO:0000256" key="1">
    <source>
        <dbReference type="ARBA" id="ARBA00022729"/>
    </source>
</evidence>
<dbReference type="InterPro" id="IPR051532">
    <property type="entry name" value="Ester_Hydrolysis_Enzymes"/>
</dbReference>
<dbReference type="InterPro" id="IPR028994">
    <property type="entry name" value="Integrin_alpha_N"/>
</dbReference>
<evidence type="ECO:0000259" key="4">
    <source>
        <dbReference type="Pfam" id="PF13472"/>
    </source>
</evidence>
<dbReference type="PANTHER" id="PTHR30383:SF31">
    <property type="entry name" value="SGNH HYDROLASE-TYPE ESTERASE DOMAIN-CONTAINING PROTEIN-RELATED"/>
    <property type="match status" value="1"/>
</dbReference>
<protein>
    <submittedName>
        <fullName evidence="5">Killer toxin subunits alpha beta</fullName>
    </submittedName>
</protein>
<dbReference type="InterPro" id="IPR013517">
    <property type="entry name" value="FG-GAP"/>
</dbReference>